<dbReference type="CDD" id="cd00143">
    <property type="entry name" value="PP2Cc"/>
    <property type="match status" value="1"/>
</dbReference>
<evidence type="ECO:0000256" key="1">
    <source>
        <dbReference type="SAM" id="MobiDB-lite"/>
    </source>
</evidence>
<feature type="domain" description="PPM-type phosphatase" evidence="2">
    <location>
        <begin position="12"/>
        <end position="379"/>
    </location>
</feature>
<dbReference type="InterPro" id="IPR001932">
    <property type="entry name" value="PPM-type_phosphatase-like_dom"/>
</dbReference>
<sequence>MAKEREDPVVRTVSFEHPQFGNLVCTGYSAMNGDKYLYNQDRICDGHGFLPITADYSGGMISEFVILRLYEAIKSRLFHIARPPSHYSTLPPSSASQRTSVVMQPENKISLKHKPTSPALTNPQTPTRFVPFSSNPDGSPKQPHSLRIDDRMVKQILIDAFKQANDELMEHLRKHKILHKNPGGCTAISMVLLGNTLYTASVGDSAAFLGGYDIQHISYVRLTRKHDWAWEDEMIRIKRHSGHFVRGPQETFLVDSNEQNCVSISRSIGDIEFEPVGLLHVPDVSRQDIETWRDFVLIAATDGILDVMSKLDCVETAGCWFSKLIVDGADEGKKHAVSHTTEQITNHAVKAIVQQAENRWEKRAHYHETNNITFVMMYLPHIRYIAPPTPQDPLSVARSSRNIMKHPTVTEQIKPAFAQKAVLPKCLEDMDKSGIELTDEKSSDECKSRRRRQKTELREDSKKASISETKDATDPSEPFPAQREVLSEKVSDNESSVSEKQAQNQRVHFIISKYERRHSTGVRPMIRQKQPEKEEHETTGSKELTGAEGIPSP</sequence>
<feature type="compositionally biased region" description="Polar residues" evidence="1">
    <location>
        <begin position="493"/>
        <end position="506"/>
    </location>
</feature>
<keyword evidence="4" id="KW-1185">Reference proteome</keyword>
<dbReference type="EMBL" id="JARBJD010000053">
    <property type="protein sequence ID" value="KAK2956735.1"/>
    <property type="molecule type" value="Genomic_DNA"/>
</dbReference>
<organism evidence="3 4">
    <name type="scientific">Blattamonas nauphoetae</name>
    <dbReference type="NCBI Taxonomy" id="2049346"/>
    <lineage>
        <taxon>Eukaryota</taxon>
        <taxon>Metamonada</taxon>
        <taxon>Preaxostyla</taxon>
        <taxon>Oxymonadida</taxon>
        <taxon>Blattamonas</taxon>
    </lineage>
</organism>
<dbReference type="InterPro" id="IPR036457">
    <property type="entry name" value="PPM-type-like_dom_sf"/>
</dbReference>
<proteinExistence type="predicted"/>
<dbReference type="SUPFAM" id="SSF81606">
    <property type="entry name" value="PP2C-like"/>
    <property type="match status" value="1"/>
</dbReference>
<dbReference type="SMART" id="SM00332">
    <property type="entry name" value="PP2Cc"/>
    <property type="match status" value="1"/>
</dbReference>
<evidence type="ECO:0000313" key="3">
    <source>
        <dbReference type="EMBL" id="KAK2956735.1"/>
    </source>
</evidence>
<name>A0ABQ9XZ15_9EUKA</name>
<reference evidence="3 4" key="1">
    <citation type="journal article" date="2022" name="bioRxiv">
        <title>Genomics of Preaxostyla Flagellates Illuminates Evolutionary Transitions and the Path Towards Mitochondrial Loss.</title>
        <authorList>
            <person name="Novak L.V.F."/>
            <person name="Treitli S.C."/>
            <person name="Pyrih J."/>
            <person name="Halakuc P."/>
            <person name="Pipaliya S.V."/>
            <person name="Vacek V."/>
            <person name="Brzon O."/>
            <person name="Soukal P."/>
            <person name="Eme L."/>
            <person name="Dacks J.B."/>
            <person name="Karnkowska A."/>
            <person name="Elias M."/>
            <person name="Hampl V."/>
        </authorList>
    </citation>
    <scope>NUCLEOTIDE SEQUENCE [LARGE SCALE GENOMIC DNA]</scope>
    <source>
        <strain evidence="3">NAU3</strain>
        <tissue evidence="3">Gut</tissue>
    </source>
</reference>
<feature type="compositionally biased region" description="Basic and acidic residues" evidence="1">
    <location>
        <begin position="437"/>
        <end position="447"/>
    </location>
</feature>
<dbReference type="Proteomes" id="UP001281761">
    <property type="component" value="Unassembled WGS sequence"/>
</dbReference>
<dbReference type="PANTHER" id="PTHR13832:SF699">
    <property type="entry name" value="INTEGRIN-LINKED KINASE-ASSOCIATED SERINE_THREONINE PHOSPHATASE 2C"/>
    <property type="match status" value="1"/>
</dbReference>
<gene>
    <name evidence="3" type="ORF">BLNAU_8369</name>
</gene>
<comment type="caution">
    <text evidence="3">The sequence shown here is derived from an EMBL/GenBank/DDBJ whole genome shotgun (WGS) entry which is preliminary data.</text>
</comment>
<accession>A0ABQ9XZ15</accession>
<evidence type="ECO:0000313" key="4">
    <source>
        <dbReference type="Proteomes" id="UP001281761"/>
    </source>
</evidence>
<dbReference type="Gene3D" id="3.60.40.10">
    <property type="entry name" value="PPM-type phosphatase domain"/>
    <property type="match status" value="1"/>
</dbReference>
<dbReference type="InterPro" id="IPR015655">
    <property type="entry name" value="PP2C"/>
</dbReference>
<feature type="region of interest" description="Disordered" evidence="1">
    <location>
        <begin position="437"/>
        <end position="553"/>
    </location>
</feature>
<protein>
    <recommendedName>
        <fullName evidence="2">PPM-type phosphatase domain-containing protein</fullName>
    </recommendedName>
</protein>
<dbReference type="PANTHER" id="PTHR13832">
    <property type="entry name" value="PROTEIN PHOSPHATASE 2C"/>
    <property type="match status" value="1"/>
</dbReference>
<evidence type="ECO:0000259" key="2">
    <source>
        <dbReference type="PROSITE" id="PS51746"/>
    </source>
</evidence>
<feature type="compositionally biased region" description="Basic and acidic residues" evidence="1">
    <location>
        <begin position="454"/>
        <end position="473"/>
    </location>
</feature>
<dbReference type="Pfam" id="PF00481">
    <property type="entry name" value="PP2C"/>
    <property type="match status" value="1"/>
</dbReference>
<feature type="compositionally biased region" description="Basic and acidic residues" evidence="1">
    <location>
        <begin position="529"/>
        <end position="540"/>
    </location>
</feature>
<dbReference type="PROSITE" id="PS51746">
    <property type="entry name" value="PPM_2"/>
    <property type="match status" value="1"/>
</dbReference>